<accession>A0ABU2S6J1</accession>
<name>A0ABU2S6J1_9ACTN</name>
<evidence type="ECO:0000313" key="3">
    <source>
        <dbReference type="Proteomes" id="UP001183615"/>
    </source>
</evidence>
<dbReference type="Proteomes" id="UP001183615">
    <property type="component" value="Unassembled WGS sequence"/>
</dbReference>
<proteinExistence type="predicted"/>
<reference evidence="3" key="1">
    <citation type="submission" date="2023-07" db="EMBL/GenBank/DDBJ databases">
        <title>30 novel species of actinomycetes from the DSMZ collection.</title>
        <authorList>
            <person name="Nouioui I."/>
        </authorList>
    </citation>
    <scope>NUCLEOTIDE SEQUENCE [LARGE SCALE GENOMIC DNA]</scope>
    <source>
        <strain evidence="3">DSM 41886</strain>
    </source>
</reference>
<comment type="caution">
    <text evidence="2">The sequence shown here is derived from an EMBL/GenBank/DDBJ whole genome shotgun (WGS) entry which is preliminary data.</text>
</comment>
<evidence type="ECO:0000313" key="2">
    <source>
        <dbReference type="EMBL" id="MDT0444583.1"/>
    </source>
</evidence>
<organism evidence="2 3">
    <name type="scientific">Streptomyces johnsoniae</name>
    <dbReference type="NCBI Taxonomy" id="3075532"/>
    <lineage>
        <taxon>Bacteria</taxon>
        <taxon>Bacillati</taxon>
        <taxon>Actinomycetota</taxon>
        <taxon>Actinomycetes</taxon>
        <taxon>Kitasatosporales</taxon>
        <taxon>Streptomycetaceae</taxon>
        <taxon>Streptomyces</taxon>
    </lineage>
</organism>
<keyword evidence="3" id="KW-1185">Reference proteome</keyword>
<dbReference type="EMBL" id="JAVREV010000010">
    <property type="protein sequence ID" value="MDT0444583.1"/>
    <property type="molecule type" value="Genomic_DNA"/>
</dbReference>
<sequence>MHLSEAAHLYAECGEPLTSQAPRQLRERTSGGGASPGIRLNEAAARVCGELLALAGSWSVLVA</sequence>
<dbReference type="RefSeq" id="WP_311618845.1">
    <property type="nucleotide sequence ID" value="NZ_JAVREV010000010.1"/>
</dbReference>
<feature type="region of interest" description="Disordered" evidence="1">
    <location>
        <begin position="14"/>
        <end position="38"/>
    </location>
</feature>
<evidence type="ECO:0000256" key="1">
    <source>
        <dbReference type="SAM" id="MobiDB-lite"/>
    </source>
</evidence>
<protein>
    <submittedName>
        <fullName evidence="2">Uncharacterized protein</fullName>
    </submittedName>
</protein>
<gene>
    <name evidence="2" type="ORF">RM779_18540</name>
</gene>